<feature type="compositionally biased region" description="Low complexity" evidence="1">
    <location>
        <begin position="21"/>
        <end position="57"/>
    </location>
</feature>
<comment type="caution">
    <text evidence="2">The sequence shown here is derived from an EMBL/GenBank/DDBJ whole genome shotgun (WGS) entry which is preliminary data.</text>
</comment>
<proteinExistence type="predicted"/>
<sequence length="180" mass="18547">PRKGKVGAGLPFEPWDNVDTPPDSALDSSVSPSPSSQISPSSSNGASAAHPSSSSLSTVGYDPIPPVPPLPVYHLHDVFVSSPASSVGTGTSANNPSPAQSYNVSQSHVTRPALKPLLPSQILALGSVANDMEMAMMYEKPVVPERSVSLGGVLPTSAIFIWLLQQASGTHTSPLQDLGV</sequence>
<dbReference type="OrthoDB" id="2756336at2759"/>
<dbReference type="AlphaFoldDB" id="A0A409X6T0"/>
<feature type="region of interest" description="Disordered" evidence="1">
    <location>
        <begin position="84"/>
        <end position="106"/>
    </location>
</feature>
<organism evidence="2 3">
    <name type="scientific">Panaeolus cyanescens</name>
    <dbReference type="NCBI Taxonomy" id="181874"/>
    <lineage>
        <taxon>Eukaryota</taxon>
        <taxon>Fungi</taxon>
        <taxon>Dikarya</taxon>
        <taxon>Basidiomycota</taxon>
        <taxon>Agaricomycotina</taxon>
        <taxon>Agaricomycetes</taxon>
        <taxon>Agaricomycetidae</taxon>
        <taxon>Agaricales</taxon>
        <taxon>Agaricineae</taxon>
        <taxon>Galeropsidaceae</taxon>
        <taxon>Panaeolus</taxon>
    </lineage>
</organism>
<dbReference type="Proteomes" id="UP000284842">
    <property type="component" value="Unassembled WGS sequence"/>
</dbReference>
<evidence type="ECO:0000256" key="1">
    <source>
        <dbReference type="SAM" id="MobiDB-lite"/>
    </source>
</evidence>
<gene>
    <name evidence="2" type="ORF">CVT24_010391</name>
</gene>
<dbReference type="EMBL" id="NHTK01004477">
    <property type="protein sequence ID" value="PPQ86483.1"/>
    <property type="molecule type" value="Genomic_DNA"/>
</dbReference>
<accession>A0A409X6T0</accession>
<feature type="non-terminal residue" evidence="2">
    <location>
        <position position="1"/>
    </location>
</feature>
<reference evidence="2 3" key="1">
    <citation type="journal article" date="2018" name="Evol. Lett.">
        <title>Horizontal gene cluster transfer increased hallucinogenic mushroom diversity.</title>
        <authorList>
            <person name="Reynolds H.T."/>
            <person name="Vijayakumar V."/>
            <person name="Gluck-Thaler E."/>
            <person name="Korotkin H.B."/>
            <person name="Matheny P.B."/>
            <person name="Slot J.C."/>
        </authorList>
    </citation>
    <scope>NUCLEOTIDE SEQUENCE [LARGE SCALE GENOMIC DNA]</scope>
    <source>
        <strain evidence="2 3">2629</strain>
    </source>
</reference>
<dbReference type="InParanoid" id="A0A409X6T0"/>
<name>A0A409X6T0_9AGAR</name>
<evidence type="ECO:0000313" key="2">
    <source>
        <dbReference type="EMBL" id="PPQ86483.1"/>
    </source>
</evidence>
<feature type="region of interest" description="Disordered" evidence="1">
    <location>
        <begin position="1"/>
        <end position="57"/>
    </location>
</feature>
<evidence type="ECO:0000313" key="3">
    <source>
        <dbReference type="Proteomes" id="UP000284842"/>
    </source>
</evidence>
<protein>
    <submittedName>
        <fullName evidence="2">Uncharacterized protein</fullName>
    </submittedName>
</protein>
<keyword evidence="3" id="KW-1185">Reference proteome</keyword>